<keyword evidence="2" id="KW-1185">Reference proteome</keyword>
<gene>
    <name evidence="1" type="ORF">NECAME_12972</name>
</gene>
<sequence>SKAVSIALSSKAPDVLLIGFFIKESPAEDLLNRTLLVEFYLENEQPPKRLFLSEGEITCTSYTPDGTSLIAGVSMIVTSEVLLINQA</sequence>
<dbReference type="OrthoDB" id="5847969at2759"/>
<protein>
    <submittedName>
        <fullName evidence="1">Uncharacterized protein</fullName>
    </submittedName>
</protein>
<organism evidence="1 2">
    <name type="scientific">Necator americanus</name>
    <name type="common">Human hookworm</name>
    <dbReference type="NCBI Taxonomy" id="51031"/>
    <lineage>
        <taxon>Eukaryota</taxon>
        <taxon>Metazoa</taxon>
        <taxon>Ecdysozoa</taxon>
        <taxon>Nematoda</taxon>
        <taxon>Chromadorea</taxon>
        <taxon>Rhabditida</taxon>
        <taxon>Rhabditina</taxon>
        <taxon>Rhabditomorpha</taxon>
        <taxon>Strongyloidea</taxon>
        <taxon>Ancylostomatidae</taxon>
        <taxon>Bunostominae</taxon>
        <taxon>Necator</taxon>
    </lineage>
</organism>
<proteinExistence type="predicted"/>
<dbReference type="Proteomes" id="UP000053676">
    <property type="component" value="Unassembled WGS sequence"/>
</dbReference>
<dbReference type="AlphaFoldDB" id="W2T0F9"/>
<dbReference type="STRING" id="51031.W2T0F9"/>
<name>W2T0F9_NECAM</name>
<evidence type="ECO:0000313" key="1">
    <source>
        <dbReference type="EMBL" id="ETN74452.1"/>
    </source>
</evidence>
<dbReference type="EMBL" id="KI660360">
    <property type="protein sequence ID" value="ETN74452.1"/>
    <property type="molecule type" value="Genomic_DNA"/>
</dbReference>
<feature type="non-terminal residue" evidence="1">
    <location>
        <position position="1"/>
    </location>
</feature>
<dbReference type="KEGG" id="nai:NECAME_12972"/>
<accession>W2T0F9</accession>
<evidence type="ECO:0000313" key="2">
    <source>
        <dbReference type="Proteomes" id="UP000053676"/>
    </source>
</evidence>
<reference evidence="2" key="1">
    <citation type="journal article" date="2014" name="Nat. Genet.">
        <title>Genome of the human hookworm Necator americanus.</title>
        <authorList>
            <person name="Tang Y.T."/>
            <person name="Gao X."/>
            <person name="Rosa B.A."/>
            <person name="Abubucker S."/>
            <person name="Hallsworth-Pepin K."/>
            <person name="Martin J."/>
            <person name="Tyagi R."/>
            <person name="Heizer E."/>
            <person name="Zhang X."/>
            <person name="Bhonagiri-Palsikar V."/>
            <person name="Minx P."/>
            <person name="Warren W.C."/>
            <person name="Wang Q."/>
            <person name="Zhan B."/>
            <person name="Hotez P.J."/>
            <person name="Sternberg P.W."/>
            <person name="Dougall A."/>
            <person name="Gaze S.T."/>
            <person name="Mulvenna J."/>
            <person name="Sotillo J."/>
            <person name="Ranganathan S."/>
            <person name="Rabelo E.M."/>
            <person name="Wilson R.K."/>
            <person name="Felgner P.L."/>
            <person name="Bethony J."/>
            <person name="Hawdon J.M."/>
            <person name="Gasser R.B."/>
            <person name="Loukas A."/>
            <person name="Mitreva M."/>
        </authorList>
    </citation>
    <scope>NUCLEOTIDE SEQUENCE [LARGE SCALE GENOMIC DNA]</scope>
</reference>